<keyword evidence="3" id="KW-1185">Reference proteome</keyword>
<feature type="domain" description="Glycosyl transferase family 1" evidence="1">
    <location>
        <begin position="196"/>
        <end position="325"/>
    </location>
</feature>
<name>A0A4R5D2T8_9FLAO</name>
<dbReference type="Gene3D" id="3.40.50.2000">
    <property type="entry name" value="Glycogen Phosphorylase B"/>
    <property type="match status" value="1"/>
</dbReference>
<sequence>MKFVIITHVPHIIEQNQFFAYAPYVREMNIWGKYVDELIIVAPKTDRFKTAIDCAYEHQNIKFVAIDGFDVLGWSSTLKTVFKFPKISWQIYNAMNKAEHIHLRCPGNIGLLGCVLQIAFPSKPKTAKYAGNWDPKSTQPWSYRLQKWILSNTFLTRNMQVLVYGEWPEKTNNVKSFFTATYSEDDKLAIVNRNVKGVIRFVFVGALVAGKNPLYAIQLVERIIQKGYEVSLTFYGDGVERNKLEQYCTANKLENRIVLKGNQTTEIVQKAYQDSHFVVLPSVSEGWPKVIAEGMFWGCVPIATKVSCVPYMLNNGNRGILLNMDFEKDISQIEGLIQNEKDFKNKSVEASNWSRKYTVELFQQQIKIIMKNESSFKN</sequence>
<accession>A0A4R5D2T8</accession>
<gene>
    <name evidence="2" type="ORF">E0F98_08065</name>
</gene>
<dbReference type="PANTHER" id="PTHR12526:SF638">
    <property type="entry name" value="SPORE COAT PROTEIN SA"/>
    <property type="match status" value="1"/>
</dbReference>
<protein>
    <submittedName>
        <fullName evidence="2">Glycosyltransferase</fullName>
    </submittedName>
</protein>
<dbReference type="PANTHER" id="PTHR12526">
    <property type="entry name" value="GLYCOSYLTRANSFERASE"/>
    <property type="match status" value="1"/>
</dbReference>
<dbReference type="Pfam" id="PF00534">
    <property type="entry name" value="Glycos_transf_1"/>
    <property type="match status" value="1"/>
</dbReference>
<organism evidence="2 3">
    <name type="scientific">Flavobacterium hiemivividum</name>
    <dbReference type="NCBI Taxonomy" id="2541734"/>
    <lineage>
        <taxon>Bacteria</taxon>
        <taxon>Pseudomonadati</taxon>
        <taxon>Bacteroidota</taxon>
        <taxon>Flavobacteriia</taxon>
        <taxon>Flavobacteriales</taxon>
        <taxon>Flavobacteriaceae</taxon>
        <taxon>Flavobacterium</taxon>
    </lineage>
</organism>
<reference evidence="2 3" key="1">
    <citation type="submission" date="2019-03" db="EMBL/GenBank/DDBJ databases">
        <title>Flavobacterium TSA-D2 sp. nov., isolated from arctic soil.</title>
        <authorList>
            <person name="Chaudhary D.K."/>
        </authorList>
    </citation>
    <scope>NUCLEOTIDE SEQUENCE [LARGE SCALE GENOMIC DNA]</scope>
    <source>
        <strain evidence="2 3">TSA-D2</strain>
    </source>
</reference>
<evidence type="ECO:0000313" key="3">
    <source>
        <dbReference type="Proteomes" id="UP000294597"/>
    </source>
</evidence>
<dbReference type="EMBL" id="SMFO01000004">
    <property type="protein sequence ID" value="TDE04595.1"/>
    <property type="molecule type" value="Genomic_DNA"/>
</dbReference>
<comment type="caution">
    <text evidence="2">The sequence shown here is derived from an EMBL/GenBank/DDBJ whole genome shotgun (WGS) entry which is preliminary data.</text>
</comment>
<dbReference type="Proteomes" id="UP000294597">
    <property type="component" value="Unassembled WGS sequence"/>
</dbReference>
<dbReference type="CDD" id="cd03801">
    <property type="entry name" value="GT4_PimA-like"/>
    <property type="match status" value="1"/>
</dbReference>
<dbReference type="AlphaFoldDB" id="A0A4R5D2T8"/>
<evidence type="ECO:0000259" key="1">
    <source>
        <dbReference type="Pfam" id="PF00534"/>
    </source>
</evidence>
<dbReference type="GO" id="GO:0016757">
    <property type="term" value="F:glycosyltransferase activity"/>
    <property type="evidence" value="ECO:0007669"/>
    <property type="project" value="TreeGrafter"/>
</dbReference>
<dbReference type="SUPFAM" id="SSF53756">
    <property type="entry name" value="UDP-Glycosyltransferase/glycogen phosphorylase"/>
    <property type="match status" value="1"/>
</dbReference>
<dbReference type="InterPro" id="IPR001296">
    <property type="entry name" value="Glyco_trans_1"/>
</dbReference>
<evidence type="ECO:0000313" key="2">
    <source>
        <dbReference type="EMBL" id="TDE04595.1"/>
    </source>
</evidence>
<keyword evidence="2" id="KW-0808">Transferase</keyword>
<dbReference type="RefSeq" id="WP_132110272.1">
    <property type="nucleotide sequence ID" value="NZ_SMFO01000004.1"/>
</dbReference>
<proteinExistence type="predicted"/>